<sequence>MRFSHALSGLSCVAAASAIACNGYSELCARKYSNITQIGTHDSAFVGWLPTENQADSVTAQLDAGIRFLQAQTHEDNSVLTMCHTSCTELNAGPLSDYLTTVKTWLDANPNEVLTLLLTNGDYVDVTLFGDVMVSTGLSSYAYTPSGQLTIDEWPTLQTMIDSGERLVVFLDYDGDTSKVPYILPEFSYFWETAYDVTDSSFSSCALDRPSGSTGAGLMYIVNHFLDLSVLGIKFPDTLALSTTNAATGSGSITAQTDLCESTWSGQKPKAVLVDYFEEGDVFTAQSLLNGL</sequence>
<keyword evidence="1" id="KW-0732">Signal</keyword>
<dbReference type="PROSITE" id="PS51257">
    <property type="entry name" value="PROKAR_LIPOPROTEIN"/>
    <property type="match status" value="1"/>
</dbReference>
<protein>
    <recommendedName>
        <fullName evidence="4">PLC-like phosphodiesterase</fullName>
    </recommendedName>
</protein>
<dbReference type="EMBL" id="PDLM01000018">
    <property type="protein sequence ID" value="RDW58046.1"/>
    <property type="molecule type" value="Genomic_DNA"/>
</dbReference>
<dbReference type="InterPro" id="IPR017946">
    <property type="entry name" value="PLC-like_Pdiesterase_TIM-brl"/>
</dbReference>
<dbReference type="GO" id="GO:0006629">
    <property type="term" value="P:lipid metabolic process"/>
    <property type="evidence" value="ECO:0007669"/>
    <property type="project" value="InterPro"/>
</dbReference>
<reference evidence="2 3" key="1">
    <citation type="journal article" date="2018" name="IMA Fungus">
        <title>IMA Genome-F 9: Draft genome sequence of Annulohypoxylon stygium, Aspergillus mulundensis, Berkeleyomyces basicola (syn. Thielaviopsis basicola), Ceratocystis smalleyi, two Cercospora beticola strains, Coleophoma cylindrospora, Fusarium fracticaudum, Phialophora cf. hyalina, and Morchella septimelata.</title>
        <authorList>
            <person name="Wingfield B.D."/>
            <person name="Bills G.F."/>
            <person name="Dong Y."/>
            <person name="Huang W."/>
            <person name="Nel W.J."/>
            <person name="Swalarsk-Parry B.S."/>
            <person name="Vaghefi N."/>
            <person name="Wilken P.M."/>
            <person name="An Z."/>
            <person name="de Beer Z.W."/>
            <person name="De Vos L."/>
            <person name="Chen L."/>
            <person name="Duong T.A."/>
            <person name="Gao Y."/>
            <person name="Hammerbacher A."/>
            <person name="Kikkert J.R."/>
            <person name="Li Y."/>
            <person name="Li H."/>
            <person name="Li K."/>
            <person name="Li Q."/>
            <person name="Liu X."/>
            <person name="Ma X."/>
            <person name="Naidoo K."/>
            <person name="Pethybridge S.J."/>
            <person name="Sun J."/>
            <person name="Steenkamp E.T."/>
            <person name="van der Nest M.A."/>
            <person name="van Wyk S."/>
            <person name="Wingfield M.J."/>
            <person name="Xiong C."/>
            <person name="Yue Q."/>
            <person name="Zhang X."/>
        </authorList>
    </citation>
    <scope>NUCLEOTIDE SEQUENCE [LARGE SCALE GENOMIC DNA]</scope>
    <source>
        <strain evidence="2 3">BP6252</strain>
    </source>
</reference>
<evidence type="ECO:0000313" key="3">
    <source>
        <dbReference type="Proteomes" id="UP000256645"/>
    </source>
</evidence>
<dbReference type="PANTHER" id="PTHR13593">
    <property type="match status" value="1"/>
</dbReference>
<keyword evidence="3" id="KW-1185">Reference proteome</keyword>
<evidence type="ECO:0000256" key="1">
    <source>
        <dbReference type="SAM" id="SignalP"/>
    </source>
</evidence>
<organism evidence="2 3">
    <name type="scientific">Coleophoma cylindrospora</name>
    <dbReference type="NCBI Taxonomy" id="1849047"/>
    <lineage>
        <taxon>Eukaryota</taxon>
        <taxon>Fungi</taxon>
        <taxon>Dikarya</taxon>
        <taxon>Ascomycota</taxon>
        <taxon>Pezizomycotina</taxon>
        <taxon>Leotiomycetes</taxon>
        <taxon>Helotiales</taxon>
        <taxon>Dermateaceae</taxon>
        <taxon>Coleophoma</taxon>
    </lineage>
</organism>
<feature type="chain" id="PRO_5017605240" description="PLC-like phosphodiesterase" evidence="1">
    <location>
        <begin position="19"/>
        <end position="292"/>
    </location>
</feature>
<evidence type="ECO:0008006" key="4">
    <source>
        <dbReference type="Google" id="ProtNLM"/>
    </source>
</evidence>
<gene>
    <name evidence="2" type="ORF">BP6252_13457</name>
</gene>
<dbReference type="AlphaFoldDB" id="A0A3D8Q896"/>
<comment type="caution">
    <text evidence="2">The sequence shown here is derived from an EMBL/GenBank/DDBJ whole genome shotgun (WGS) entry which is preliminary data.</text>
</comment>
<proteinExistence type="predicted"/>
<dbReference type="PANTHER" id="PTHR13593:SF146">
    <property type="entry name" value="PLC-LIKE PHOSPHODIESTERASE"/>
    <property type="match status" value="1"/>
</dbReference>
<feature type="signal peptide" evidence="1">
    <location>
        <begin position="1"/>
        <end position="18"/>
    </location>
</feature>
<accession>A0A3D8Q896</accession>
<dbReference type="STRING" id="1849047.A0A3D8Q896"/>
<dbReference type="SUPFAM" id="SSF51695">
    <property type="entry name" value="PLC-like phosphodiesterases"/>
    <property type="match status" value="1"/>
</dbReference>
<evidence type="ECO:0000313" key="2">
    <source>
        <dbReference type="EMBL" id="RDW58046.1"/>
    </source>
</evidence>
<dbReference type="GO" id="GO:0008081">
    <property type="term" value="F:phosphoric diester hydrolase activity"/>
    <property type="evidence" value="ECO:0007669"/>
    <property type="project" value="InterPro"/>
</dbReference>
<dbReference type="OrthoDB" id="7984201at2759"/>
<dbReference type="Proteomes" id="UP000256645">
    <property type="component" value="Unassembled WGS sequence"/>
</dbReference>
<dbReference type="InterPro" id="IPR051057">
    <property type="entry name" value="PI-PLC_domain"/>
</dbReference>
<dbReference type="Pfam" id="PF26146">
    <property type="entry name" value="PI-PLC_X"/>
    <property type="match status" value="1"/>
</dbReference>
<name>A0A3D8Q896_9HELO</name>
<dbReference type="Gene3D" id="3.20.20.190">
    <property type="entry name" value="Phosphatidylinositol (PI) phosphodiesterase"/>
    <property type="match status" value="1"/>
</dbReference>